<reference evidence="5 6" key="1">
    <citation type="submission" date="2023-07" db="EMBL/GenBank/DDBJ databases">
        <title>Sequencing the genomes of 1000 actinobacteria strains.</title>
        <authorList>
            <person name="Klenk H.-P."/>
        </authorList>
    </citation>
    <scope>NUCLEOTIDE SEQUENCE [LARGE SCALE GENOMIC DNA]</scope>
    <source>
        <strain evidence="5 6">DSM 19426</strain>
    </source>
</reference>
<dbReference type="Pfam" id="PF01229">
    <property type="entry name" value="Glyco_hydro_39"/>
    <property type="match status" value="1"/>
</dbReference>
<feature type="domain" description="Glycosyl hydrolases family 39 N-terminal catalytic" evidence="4">
    <location>
        <begin position="89"/>
        <end position="315"/>
    </location>
</feature>
<keyword evidence="2" id="KW-0378">Hydrolase</keyword>
<keyword evidence="6" id="KW-1185">Reference proteome</keyword>
<dbReference type="SUPFAM" id="SSF51445">
    <property type="entry name" value="(Trans)glycosidases"/>
    <property type="match status" value="1"/>
</dbReference>
<comment type="similarity">
    <text evidence="1">Belongs to the glycosyl hydrolase 39 family.</text>
</comment>
<evidence type="ECO:0000256" key="2">
    <source>
        <dbReference type="ARBA" id="ARBA00022801"/>
    </source>
</evidence>
<dbReference type="EMBL" id="JAVDYG010000001">
    <property type="protein sequence ID" value="MDR7362022.1"/>
    <property type="molecule type" value="Genomic_DNA"/>
</dbReference>
<dbReference type="InterPro" id="IPR049166">
    <property type="entry name" value="GH39_cat"/>
</dbReference>
<dbReference type="RefSeq" id="WP_310300908.1">
    <property type="nucleotide sequence ID" value="NZ_BAAAPS010000008.1"/>
</dbReference>
<dbReference type="InterPro" id="IPR017853">
    <property type="entry name" value="GH"/>
</dbReference>
<evidence type="ECO:0000259" key="4">
    <source>
        <dbReference type="Pfam" id="PF01229"/>
    </source>
</evidence>
<dbReference type="Gene3D" id="3.20.20.80">
    <property type="entry name" value="Glycosidases"/>
    <property type="match status" value="1"/>
</dbReference>
<keyword evidence="3" id="KW-0326">Glycosidase</keyword>
<gene>
    <name evidence="5" type="ORF">J2S63_001575</name>
</gene>
<organism evidence="5 6">
    <name type="scientific">Nocardioides marmoribigeumensis</name>
    <dbReference type="NCBI Taxonomy" id="433649"/>
    <lineage>
        <taxon>Bacteria</taxon>
        <taxon>Bacillati</taxon>
        <taxon>Actinomycetota</taxon>
        <taxon>Actinomycetes</taxon>
        <taxon>Propionibacteriales</taxon>
        <taxon>Nocardioidaceae</taxon>
        <taxon>Nocardioides</taxon>
    </lineage>
</organism>
<proteinExistence type="inferred from homology"/>
<evidence type="ECO:0000313" key="5">
    <source>
        <dbReference type="EMBL" id="MDR7362022.1"/>
    </source>
</evidence>
<comment type="caution">
    <text evidence="5">The sequence shown here is derived from an EMBL/GenBank/DDBJ whole genome shotgun (WGS) entry which is preliminary data.</text>
</comment>
<dbReference type="PANTHER" id="PTHR12631">
    <property type="entry name" value="ALPHA-L-IDURONIDASE"/>
    <property type="match status" value="1"/>
</dbReference>
<sequence>MSQADLDATLDDATALGLGWIRADLSWTTVQGGGPTSWSWGGFDRVVLAAKARGLKVLPILAYTPAWARDADCTRFSCPPRDPAQFAAFASAAVARYSSYGVTTWEVWNEPNLNQFWPTPDPVRYATLLTTTSAAIKKADPQATVLVGGLAALENSAPSIGPREFLNAVCLTGACTSADAVSYHPYTYPYLASYYATWSAWSKMSATPTSLRTVLGAFGLGTMPIWVTEYGAPTDGDGMAGDGTWATTTATTDHVTEAWQASIAKDAVAKADADPYVQSFFWYTNQDLAASTRKEASFGLRHLDGTPKPSWQAFRNAVAAAKAS</sequence>
<accession>A0ABU2BTT3</accession>
<evidence type="ECO:0000256" key="3">
    <source>
        <dbReference type="ARBA" id="ARBA00023295"/>
    </source>
</evidence>
<dbReference type="Proteomes" id="UP001183648">
    <property type="component" value="Unassembled WGS sequence"/>
</dbReference>
<protein>
    <recommendedName>
        <fullName evidence="4">Glycosyl hydrolases family 39 N-terminal catalytic domain-containing protein</fullName>
    </recommendedName>
</protein>
<evidence type="ECO:0000313" key="6">
    <source>
        <dbReference type="Proteomes" id="UP001183648"/>
    </source>
</evidence>
<dbReference type="PANTHER" id="PTHR12631:SF10">
    <property type="entry name" value="BETA-XYLOSIDASE-LIKE PROTEIN-RELATED"/>
    <property type="match status" value="1"/>
</dbReference>
<evidence type="ECO:0000256" key="1">
    <source>
        <dbReference type="ARBA" id="ARBA00008875"/>
    </source>
</evidence>
<dbReference type="InterPro" id="IPR051923">
    <property type="entry name" value="Glycosyl_Hydrolase_39"/>
</dbReference>
<name>A0ABU2BTT3_9ACTN</name>